<proteinExistence type="inferred from homology"/>
<dbReference type="GO" id="GO:0009279">
    <property type="term" value="C:cell outer membrane"/>
    <property type="evidence" value="ECO:0007669"/>
    <property type="project" value="InterPro"/>
</dbReference>
<accession>A0A1B1YSQ5</accession>
<dbReference type="RefSeq" id="WP_068803414.1">
    <property type="nucleotide sequence ID" value="NZ_CP014671.1"/>
</dbReference>
<name>A0A1B1YSQ5_9GAMM</name>
<comment type="similarity">
    <text evidence="1">Belongs to the nucleoside-specific channel-forming outer membrane porin (Tsx) (TC 1.B.10) family.</text>
</comment>
<protein>
    <recommendedName>
        <fullName evidence="5">DUF5020 domain-containing protein</fullName>
    </recommendedName>
</protein>
<dbReference type="SUPFAM" id="SSF111364">
    <property type="entry name" value="Tsx-like channel"/>
    <property type="match status" value="1"/>
</dbReference>
<evidence type="ECO:0008006" key="5">
    <source>
        <dbReference type="Google" id="ProtNLM"/>
    </source>
</evidence>
<dbReference type="Proteomes" id="UP000092952">
    <property type="component" value="Chromosome"/>
</dbReference>
<reference evidence="4" key="1">
    <citation type="submission" date="2016-03" db="EMBL/GenBank/DDBJ databases">
        <title>Complete genome sequence of Solimmundus cernigliae, representing a novel lineage of polycyclic aromatic hydrocarbon degraders within the Gammaproteobacteria.</title>
        <authorList>
            <person name="Singleton D.R."/>
            <person name="Dickey A.N."/>
            <person name="Scholl E.H."/>
            <person name="Wright F.A."/>
            <person name="Aitken M.D."/>
        </authorList>
    </citation>
    <scope>NUCLEOTIDE SEQUENCE [LARGE SCALE GENOMIC DNA]</scope>
    <source>
        <strain evidence="4">TR3.2</strain>
    </source>
</reference>
<keyword evidence="2" id="KW-0732">Signal</keyword>
<dbReference type="Pfam" id="PF03502">
    <property type="entry name" value="Channel_Tsx"/>
    <property type="match status" value="1"/>
</dbReference>
<keyword evidence="4" id="KW-1185">Reference proteome</keyword>
<dbReference type="EMBL" id="CP014671">
    <property type="protein sequence ID" value="ANX03775.1"/>
    <property type="molecule type" value="Genomic_DNA"/>
</dbReference>
<dbReference type="InParanoid" id="A0A1B1YSQ5"/>
<dbReference type="KEGG" id="gbi:PG2T_05915"/>
<dbReference type="OrthoDB" id="104801at2"/>
<sequence length="270" mass="29916">MKSTRSFAPLRALPALALTAGLAAPAAQAGSALFATTNIQYLHGTSYADFDPNGGFSHTDEASIITIEHFNAWKYGDNFIFVDITNPDREGDAFGTTTEADGSFYAEISPRLSIGKMFFDKELSWGIVKDVLFTSTLEIPESPVEQTWLYGLAVDLNLPKFQFFQVNWYIRDNQASGIDTGQQVTLAWALPFKVGPLPLLFEGFFDYAWGEDPLQDNIITAPRLLVDVGDLAGFGAGKLQAGVEYQIWRNKFGIDDMDEDVAQAMVKWIW</sequence>
<evidence type="ECO:0000256" key="2">
    <source>
        <dbReference type="SAM" id="SignalP"/>
    </source>
</evidence>
<gene>
    <name evidence="3" type="ORF">PG2T_05915</name>
</gene>
<evidence type="ECO:0000256" key="1">
    <source>
        <dbReference type="ARBA" id="ARBA00008728"/>
    </source>
</evidence>
<dbReference type="InterPro" id="IPR036777">
    <property type="entry name" value="Channel_Tsx-like_sf"/>
</dbReference>
<dbReference type="AlphaFoldDB" id="A0A1B1YSQ5"/>
<dbReference type="InterPro" id="IPR018013">
    <property type="entry name" value="Channel_Tsx-like"/>
</dbReference>
<dbReference type="STRING" id="1810504.PG2T_05915"/>
<feature type="signal peptide" evidence="2">
    <location>
        <begin position="1"/>
        <end position="29"/>
    </location>
</feature>
<evidence type="ECO:0000313" key="3">
    <source>
        <dbReference type="EMBL" id="ANX03775.1"/>
    </source>
</evidence>
<organism evidence="3 4">
    <name type="scientific">Immundisolibacter cernigliae</name>
    <dbReference type="NCBI Taxonomy" id="1810504"/>
    <lineage>
        <taxon>Bacteria</taxon>
        <taxon>Pseudomonadati</taxon>
        <taxon>Pseudomonadota</taxon>
        <taxon>Gammaproteobacteria</taxon>
        <taxon>Immundisolibacterales</taxon>
        <taxon>Immundisolibacteraceae</taxon>
        <taxon>Immundisolibacter</taxon>
    </lineage>
</organism>
<dbReference type="Gene3D" id="2.40.230.20">
    <property type="entry name" value="Nucleoside-specific channel-forming protein, Tsx-like"/>
    <property type="match status" value="1"/>
</dbReference>
<evidence type="ECO:0000313" key="4">
    <source>
        <dbReference type="Proteomes" id="UP000092952"/>
    </source>
</evidence>
<feature type="chain" id="PRO_5008532973" description="DUF5020 domain-containing protein" evidence="2">
    <location>
        <begin position="30"/>
        <end position="270"/>
    </location>
</feature>